<dbReference type="RefSeq" id="WP_265353543.1">
    <property type="nucleotide sequence ID" value="NZ_JAMQPL010000030.1"/>
</dbReference>
<dbReference type="Gene3D" id="3.40.50.2000">
    <property type="entry name" value="Glycogen Phosphorylase B"/>
    <property type="match status" value="2"/>
</dbReference>
<dbReference type="NCBIfam" id="TIGR02094">
    <property type="entry name" value="more_P_ylases"/>
    <property type="match status" value="2"/>
</dbReference>
<dbReference type="EMBL" id="JAMQPL010000030">
    <property type="protein sequence ID" value="MCW7532320.1"/>
    <property type="molecule type" value="Genomic_DNA"/>
</dbReference>
<dbReference type="PANTHER" id="PTHR42655">
    <property type="entry name" value="GLYCOGEN PHOSPHORYLASE"/>
    <property type="match status" value="1"/>
</dbReference>
<sequence>MSDYLSINQEYSTSVAYFSMEYAIHQPLKIYSGGLGFLSGSHMRSAYDMKQNLVGVGMLWKYGYYDQARNEDLTMRVDYTVKYYTFLEDPGITVTVNVFGKDIYVKAFLLKPETFGSAPIYLLSTDLPENDYLSKTITHHLYDPNEETRIAQSIVLGIGGGKVLDALNRHVDIYHINEAHALPVAFHLYDVHKNWEEVKKHLVFTTHTPEKAGNESHNFDLLSRASFFGNVPMQDIHALDCIINGQFEYTLAALRMAKKANGVSELHGEVSRNMWREYNNICPIDHITNSQNVAYWADNSLLQAYHEQNDNWIRVRKKELKKQLFEVIADQTGDMLDPNVLTIVWSRRFAGYKRPDLIMRDYNRFMNLLNNIHQPVQIIWAGKPYPRDQEAIGIFNKILQSTLTSDRSVILVGYELGLSALLKKGADVWLNNPRYTREASGTSGMTASMNATLNLSNLDGWVKEYGKHMENSFIMQHAVPNQNIDEQDNQDAQYLYEILENVVIPTYYNDQQKWAQMIRKSMDDIFPFFNSDRMADEYYKKLYNSGR</sequence>
<evidence type="ECO:0000313" key="2">
    <source>
        <dbReference type="EMBL" id="MCW7528450.1"/>
    </source>
</evidence>
<evidence type="ECO:0000313" key="4">
    <source>
        <dbReference type="Proteomes" id="UP001208540"/>
    </source>
</evidence>
<dbReference type="InterPro" id="IPR011834">
    <property type="entry name" value="Agluc_phsphrylas"/>
</dbReference>
<evidence type="ECO:0000256" key="1">
    <source>
        <dbReference type="ARBA" id="ARBA00006047"/>
    </source>
</evidence>
<dbReference type="InterPro" id="IPR052182">
    <property type="entry name" value="Glycogen/Maltodextrin_Phosph"/>
</dbReference>
<organism evidence="3 4">
    <name type="scientific">Leptospira soteropolitanensis</name>
    <dbReference type="NCBI Taxonomy" id="2950025"/>
    <lineage>
        <taxon>Bacteria</taxon>
        <taxon>Pseudomonadati</taxon>
        <taxon>Spirochaetota</taxon>
        <taxon>Spirochaetia</taxon>
        <taxon>Leptospirales</taxon>
        <taxon>Leptospiraceae</taxon>
        <taxon>Leptospira</taxon>
    </lineage>
</organism>
<dbReference type="Pfam" id="PF00343">
    <property type="entry name" value="Phosphorylase"/>
    <property type="match status" value="1"/>
</dbReference>
<accession>A0AAW5VQB9</accession>
<dbReference type="PANTHER" id="PTHR42655:SF1">
    <property type="entry name" value="GLYCOGEN PHOSPHORYLASE"/>
    <property type="match status" value="1"/>
</dbReference>
<dbReference type="SUPFAM" id="SSF53756">
    <property type="entry name" value="UDP-Glycosyltransferase/glycogen phosphorylase"/>
    <property type="match status" value="1"/>
</dbReference>
<protein>
    <submittedName>
        <fullName evidence="3">Alpha-glucan family phosphorylase</fullName>
    </submittedName>
</protein>
<dbReference type="Proteomes" id="UP001208540">
    <property type="component" value="Unassembled WGS sequence"/>
</dbReference>
<gene>
    <name evidence="3" type="primary">glgP</name>
    <name evidence="2" type="ORF">ND861_18985</name>
    <name evidence="3" type="ORF">ND862_19040</name>
</gene>
<evidence type="ECO:0000313" key="3">
    <source>
        <dbReference type="EMBL" id="MCW7532320.1"/>
    </source>
</evidence>
<dbReference type="Proteomes" id="UP001208912">
    <property type="component" value="Unassembled WGS sequence"/>
</dbReference>
<proteinExistence type="inferred from homology"/>
<comment type="similarity">
    <text evidence="1">Belongs to the glycogen phosphorylase family.</text>
</comment>
<dbReference type="GO" id="GO:0005975">
    <property type="term" value="P:carbohydrate metabolic process"/>
    <property type="evidence" value="ECO:0007669"/>
    <property type="project" value="InterPro"/>
</dbReference>
<evidence type="ECO:0000313" key="5">
    <source>
        <dbReference type="Proteomes" id="UP001208912"/>
    </source>
</evidence>
<dbReference type="EMBL" id="JAMQPM010000027">
    <property type="protein sequence ID" value="MCW7528450.1"/>
    <property type="molecule type" value="Genomic_DNA"/>
</dbReference>
<dbReference type="GO" id="GO:0008184">
    <property type="term" value="F:glycogen phosphorylase activity"/>
    <property type="evidence" value="ECO:0007669"/>
    <property type="project" value="InterPro"/>
</dbReference>
<keyword evidence="5" id="KW-1185">Reference proteome</keyword>
<dbReference type="InterPro" id="IPR000811">
    <property type="entry name" value="Glyco_trans_35"/>
</dbReference>
<name>A0AAW5VQB9_9LEPT</name>
<dbReference type="GO" id="GO:0030170">
    <property type="term" value="F:pyridoxal phosphate binding"/>
    <property type="evidence" value="ECO:0007669"/>
    <property type="project" value="InterPro"/>
</dbReference>
<dbReference type="AlphaFoldDB" id="A0AAW5VQB9"/>
<reference evidence="3 5" key="1">
    <citation type="submission" date="2022-06" db="EMBL/GenBank/DDBJ databases">
        <title>Leptospira isolates from biofilms formed at urban environments.</title>
        <authorList>
            <person name="Ribeiro P.S."/>
            <person name="Sousa T."/>
            <person name="Carvalho N."/>
            <person name="Aburjaile F."/>
            <person name="Neves F."/>
            <person name="Oliveira D."/>
            <person name="Blanco L."/>
            <person name="Lima J."/>
            <person name="Costa F."/>
            <person name="Brenig B."/>
            <person name="Soares S."/>
            <person name="Ramos R."/>
            <person name="Goes-Neto A."/>
            <person name="Matiuzzi M."/>
            <person name="Azevedo V."/>
            <person name="Ristow P."/>
        </authorList>
    </citation>
    <scope>NUCLEOTIDE SEQUENCE</scope>
    <source>
        <strain evidence="2 5">VSF19</strain>
        <strain evidence="3">VSF20</strain>
    </source>
</reference>
<comment type="caution">
    <text evidence="3">The sequence shown here is derived from an EMBL/GenBank/DDBJ whole genome shotgun (WGS) entry which is preliminary data.</text>
</comment>